<gene>
    <name evidence="3" type="ORF">EPICR_60023</name>
</gene>
<dbReference type="InterPro" id="IPR013517">
    <property type="entry name" value="FG-GAP"/>
</dbReference>
<organism evidence="3">
    <name type="scientific">uncultured Desulfobacteraceae bacterium</name>
    <dbReference type="NCBI Taxonomy" id="218296"/>
    <lineage>
        <taxon>Bacteria</taxon>
        <taxon>Pseudomonadati</taxon>
        <taxon>Thermodesulfobacteriota</taxon>
        <taxon>Desulfobacteria</taxon>
        <taxon>Desulfobacterales</taxon>
        <taxon>Desulfobacteraceae</taxon>
        <taxon>environmental samples</taxon>
    </lineage>
</organism>
<name>A0A484HKV1_9BACT</name>
<feature type="region of interest" description="Disordered" evidence="2">
    <location>
        <begin position="193"/>
        <end position="223"/>
    </location>
</feature>
<proteinExistence type="predicted"/>
<feature type="region of interest" description="Disordered" evidence="2">
    <location>
        <begin position="459"/>
        <end position="478"/>
    </location>
</feature>
<evidence type="ECO:0000313" key="3">
    <source>
        <dbReference type="EMBL" id="VEN75036.1"/>
    </source>
</evidence>
<sequence>MTRLRNAGAFHVGFLRRREKTKEVFLKKKFHIKAKIFCLLAAALFMAAPGPMKAAPSDPAHVAVFPFQVHSNEDISYLVNGIVDMLSSRFFNEEKVLVVSREKVDKALAGALLSRMTQEEVVRIGKDLGADYVIYGSVTHLEKASSIDARAVDVSGEKSPVLFYKQCDTLGEVIEGVNRLAMDVREKMFGVPSPLAAAPPEPGSGPAVEPVEKAPAPEKDTYDHPEEKYAAKTRKLEENSLSRETGLTPVAVSLPQKEIAEFLKSKNFKDEFKGMAAGDVDGDGNVETVMISGRKIYIYRIKGETFSKVKEIDGPRHQKYISVDVADIKKDGRAEIFITRVRTDSKSIESFVLEWNGKDFENIHREKNRYYRIIRHPERGEILVVQKAGIGEVFLPGIFEAAWDGAAYSLLDRINAPKSAFLYGLSLGDIAGDGRVRAIVMGKDDYIRVFDDSGAREWKSEDHYGGSESHLDDSGKTESANRVYLPQRILLTDMDRNGSQEVITVKNDSKAGRVFTKYRFYNRGQFESLSWDGLGLSPIWSTKKLSGYICDFAVGDLDNDGKMEVVAAVVMKRSRLFKKGSSAVVVYDLH</sequence>
<dbReference type="Gene3D" id="3.40.50.10610">
    <property type="entry name" value="ABC-type transport auxiliary lipoprotein component"/>
    <property type="match status" value="1"/>
</dbReference>
<dbReference type="InterPro" id="IPR028994">
    <property type="entry name" value="Integrin_alpha_N"/>
</dbReference>
<keyword evidence="1" id="KW-0732">Signal</keyword>
<dbReference type="AlphaFoldDB" id="A0A484HKV1"/>
<feature type="compositionally biased region" description="Basic and acidic residues" evidence="2">
    <location>
        <begin position="459"/>
        <end position="476"/>
    </location>
</feature>
<dbReference type="EMBL" id="CAACVI010000049">
    <property type="protein sequence ID" value="VEN75036.1"/>
    <property type="molecule type" value="Genomic_DNA"/>
</dbReference>
<feature type="compositionally biased region" description="Basic and acidic residues" evidence="2">
    <location>
        <begin position="210"/>
        <end position="223"/>
    </location>
</feature>
<dbReference type="Pfam" id="PF13517">
    <property type="entry name" value="FG-GAP_3"/>
    <property type="match status" value="1"/>
</dbReference>
<reference evidence="3" key="1">
    <citation type="submission" date="2019-01" db="EMBL/GenBank/DDBJ databases">
        <authorList>
            <consortium name="Genoscope - CEA"/>
            <person name="William W."/>
        </authorList>
    </citation>
    <scope>NUCLEOTIDE SEQUENCE</scope>
    <source>
        <strain evidence="3">CR-1</strain>
    </source>
</reference>
<protein>
    <submittedName>
        <fullName evidence="3">Uncharacterized protein</fullName>
    </submittedName>
</protein>
<evidence type="ECO:0000256" key="2">
    <source>
        <dbReference type="SAM" id="MobiDB-lite"/>
    </source>
</evidence>
<accession>A0A484HKV1</accession>
<dbReference type="SUPFAM" id="SSF69318">
    <property type="entry name" value="Integrin alpha N-terminal domain"/>
    <property type="match status" value="1"/>
</dbReference>
<evidence type="ECO:0000256" key="1">
    <source>
        <dbReference type="ARBA" id="ARBA00022729"/>
    </source>
</evidence>